<evidence type="ECO:0000256" key="4">
    <source>
        <dbReference type="ARBA" id="ARBA00022679"/>
    </source>
</evidence>
<dbReference type="GO" id="GO:0070475">
    <property type="term" value="P:rRNA base methylation"/>
    <property type="evidence" value="ECO:0007669"/>
    <property type="project" value="TreeGrafter"/>
</dbReference>
<dbReference type="SUPFAM" id="SSF53335">
    <property type="entry name" value="S-adenosyl-L-methionine-dependent methyltransferases"/>
    <property type="match status" value="1"/>
</dbReference>
<evidence type="ECO:0000313" key="13">
    <source>
        <dbReference type="EMBL" id="TDQ59556.1"/>
    </source>
</evidence>
<keyword evidence="1 9" id="KW-0004">4Fe-4S</keyword>
<dbReference type="InterPro" id="IPR011825">
    <property type="entry name" value="23SrRNA_MeTrfase_RlmC"/>
</dbReference>
<dbReference type="EMBL" id="SNYQ01000001">
    <property type="protein sequence ID" value="TDQ59556.1"/>
    <property type="molecule type" value="Genomic_DNA"/>
</dbReference>
<evidence type="ECO:0000256" key="8">
    <source>
        <dbReference type="ARBA" id="ARBA00023014"/>
    </source>
</evidence>
<dbReference type="EC" id="2.1.1.189" evidence="9 10"/>
<dbReference type="Pfam" id="PF05958">
    <property type="entry name" value="tRNA_U5-meth_tr"/>
    <property type="match status" value="1"/>
</dbReference>
<keyword evidence="8 9" id="KW-0411">Iron-sulfur</keyword>
<dbReference type="GO" id="GO:0051539">
    <property type="term" value="F:4 iron, 4 sulfur cluster binding"/>
    <property type="evidence" value="ECO:0007669"/>
    <property type="project" value="UniProtKB-KW"/>
</dbReference>
<dbReference type="GO" id="GO:0070041">
    <property type="term" value="F:rRNA (uridine-C5-)-methyltransferase activity"/>
    <property type="evidence" value="ECO:0007669"/>
    <property type="project" value="UniProtKB-UniRule"/>
</dbReference>
<dbReference type="Gene3D" id="3.40.50.150">
    <property type="entry name" value="Vaccinia Virus protein VP39"/>
    <property type="match status" value="1"/>
</dbReference>
<feature type="active site" description="Nucleophile" evidence="9 11">
    <location>
        <position position="358"/>
    </location>
</feature>
<evidence type="ECO:0000256" key="9">
    <source>
        <dbReference type="HAMAP-Rule" id="MF_01012"/>
    </source>
</evidence>
<comment type="similarity">
    <text evidence="9">Belongs to the class I-like SAM-binding methyltransferase superfamily. RNA M5U methyltransferase family. RlmC subfamily.</text>
</comment>
<proteinExistence type="inferred from homology"/>
<evidence type="ECO:0000256" key="2">
    <source>
        <dbReference type="ARBA" id="ARBA00022552"/>
    </source>
</evidence>
<dbReference type="AlphaFoldDB" id="A0A4R6VCI7"/>
<feature type="binding site" evidence="9 11">
    <location>
        <position position="252"/>
    </location>
    <ligand>
        <name>S-adenosyl-L-methionine</name>
        <dbReference type="ChEBI" id="CHEBI:59789"/>
    </ligand>
</feature>
<dbReference type="InterPro" id="IPR030390">
    <property type="entry name" value="MeTrfase_TrmA_AS"/>
</dbReference>
<comment type="function">
    <text evidence="9">Catalyzes the formation of 5-methyl-uridine at position 747 (m5U747) in 23S rRNA.</text>
</comment>
<evidence type="ECO:0000256" key="1">
    <source>
        <dbReference type="ARBA" id="ARBA00022485"/>
    </source>
</evidence>
<keyword evidence="5 9" id="KW-0949">S-adenosyl-L-methionine</keyword>
<evidence type="ECO:0000256" key="12">
    <source>
        <dbReference type="PROSITE-ProRule" id="PRU10015"/>
    </source>
</evidence>
<comment type="caution">
    <text evidence="13">The sequence shown here is derived from an EMBL/GenBank/DDBJ whole genome shotgun (WGS) entry which is preliminary data.</text>
</comment>
<evidence type="ECO:0000256" key="7">
    <source>
        <dbReference type="ARBA" id="ARBA00023004"/>
    </source>
</evidence>
<feature type="binding site" evidence="9 11">
    <location>
        <position position="223"/>
    </location>
    <ligand>
        <name>S-adenosyl-L-methionine</name>
        <dbReference type="ChEBI" id="CHEBI:59789"/>
    </ligand>
</feature>
<feature type="binding site" evidence="9 11">
    <location>
        <position position="331"/>
    </location>
    <ligand>
        <name>S-adenosyl-L-methionine</name>
        <dbReference type="ChEBI" id="CHEBI:59789"/>
    </ligand>
</feature>
<dbReference type="InterPro" id="IPR030391">
    <property type="entry name" value="MeTrfase_TrmA_CS"/>
</dbReference>
<evidence type="ECO:0000256" key="11">
    <source>
        <dbReference type="PROSITE-ProRule" id="PRU01024"/>
    </source>
</evidence>
<dbReference type="Gene3D" id="2.40.50.1070">
    <property type="match status" value="1"/>
</dbReference>
<evidence type="ECO:0000256" key="10">
    <source>
        <dbReference type="NCBIfam" id="TIGR02085"/>
    </source>
</evidence>
<dbReference type="HAMAP" id="MF_01012">
    <property type="entry name" value="23SrRNA_methyltr_RlmC"/>
    <property type="match status" value="1"/>
</dbReference>
<dbReference type="PANTHER" id="PTHR11061">
    <property type="entry name" value="RNA M5U METHYLTRANSFERASE"/>
    <property type="match status" value="1"/>
</dbReference>
<feature type="active site" evidence="12">
    <location>
        <position position="358"/>
    </location>
</feature>
<evidence type="ECO:0000256" key="6">
    <source>
        <dbReference type="ARBA" id="ARBA00022723"/>
    </source>
</evidence>
<feature type="binding site" evidence="9">
    <location>
        <position position="98"/>
    </location>
    <ligand>
        <name>[4Fe-4S] cluster</name>
        <dbReference type="ChEBI" id="CHEBI:49883"/>
    </ligand>
</feature>
<dbReference type="PROSITE" id="PS51687">
    <property type="entry name" value="SAM_MT_RNA_M5U"/>
    <property type="match status" value="1"/>
</dbReference>
<dbReference type="GO" id="GO:0005506">
    <property type="term" value="F:iron ion binding"/>
    <property type="evidence" value="ECO:0007669"/>
    <property type="project" value="UniProtKB-UniRule"/>
</dbReference>
<dbReference type="PROSITE" id="PS01230">
    <property type="entry name" value="TRMA_1"/>
    <property type="match status" value="1"/>
</dbReference>
<keyword evidence="6 9" id="KW-0479">Metal-binding</keyword>
<feature type="binding site" evidence="9">
    <location>
        <position position="10"/>
    </location>
    <ligand>
        <name>[4Fe-4S] cluster</name>
        <dbReference type="ChEBI" id="CHEBI:49883"/>
    </ligand>
</feature>
<gene>
    <name evidence="9" type="primary">rlmC</name>
    <name evidence="13" type="ORF">EDC45_0206</name>
</gene>
<evidence type="ECO:0000313" key="14">
    <source>
        <dbReference type="Proteomes" id="UP000295657"/>
    </source>
</evidence>
<accession>A0A4R6VCI7</accession>
<keyword evidence="2 9" id="KW-0698">rRNA processing</keyword>
<feature type="binding site" evidence="9">
    <location>
        <position position="18"/>
    </location>
    <ligand>
        <name>[4Fe-4S] cluster</name>
        <dbReference type="ChEBI" id="CHEBI:49883"/>
    </ligand>
</feature>
<protein>
    <recommendedName>
        <fullName evidence="9 10">23S rRNA (uracil(747)-C(5))-methyltransferase RlmC</fullName>
        <ecNumber evidence="9 10">2.1.1.189</ecNumber>
    </recommendedName>
    <alternativeName>
        <fullName evidence="9">23S rRNA(m5U747)-methyltransferase</fullName>
    </alternativeName>
</protein>
<reference evidence="13 14" key="1">
    <citation type="submission" date="2019-03" db="EMBL/GenBank/DDBJ databases">
        <title>Genomic Encyclopedia of Type Strains, Phase IV (KMG-IV): sequencing the most valuable type-strain genomes for metagenomic binning, comparative biology and taxonomic classification.</title>
        <authorList>
            <person name="Goeker M."/>
        </authorList>
    </citation>
    <scope>NUCLEOTIDE SEQUENCE [LARGE SCALE GENOMIC DNA]</scope>
    <source>
        <strain evidence="13 14">DSM 28403</strain>
    </source>
</reference>
<dbReference type="InterPro" id="IPR010280">
    <property type="entry name" value="U5_MeTrfase_fam"/>
</dbReference>
<evidence type="ECO:0000256" key="3">
    <source>
        <dbReference type="ARBA" id="ARBA00022603"/>
    </source>
</evidence>
<dbReference type="Proteomes" id="UP000295657">
    <property type="component" value="Unassembled WGS sequence"/>
</dbReference>
<organism evidence="13 14">
    <name type="scientific">Mesocricetibacter intestinalis</name>
    <dbReference type="NCBI Taxonomy" id="1521930"/>
    <lineage>
        <taxon>Bacteria</taxon>
        <taxon>Pseudomonadati</taxon>
        <taxon>Pseudomonadota</taxon>
        <taxon>Gammaproteobacteria</taxon>
        <taxon>Pasteurellales</taxon>
        <taxon>Pasteurellaceae</taxon>
        <taxon>Mesocricetibacter</taxon>
    </lineage>
</organism>
<keyword evidence="14" id="KW-1185">Reference proteome</keyword>
<keyword evidence="4 9" id="KW-0808">Transferase</keyword>
<dbReference type="NCBIfam" id="TIGR02085">
    <property type="entry name" value="meth_trns_rumB"/>
    <property type="match status" value="1"/>
</dbReference>
<name>A0A4R6VCI7_9PAST</name>
<dbReference type="CDD" id="cd02440">
    <property type="entry name" value="AdoMet_MTases"/>
    <property type="match status" value="1"/>
</dbReference>
<dbReference type="PROSITE" id="PS01231">
    <property type="entry name" value="TRMA_2"/>
    <property type="match status" value="1"/>
</dbReference>
<dbReference type="InterPro" id="IPR029063">
    <property type="entry name" value="SAM-dependent_MTases_sf"/>
</dbReference>
<feature type="binding site" evidence="9 11">
    <location>
        <position position="281"/>
    </location>
    <ligand>
        <name>S-adenosyl-L-methionine</name>
        <dbReference type="ChEBI" id="CHEBI:59789"/>
    </ligand>
</feature>
<sequence>MCAGITMIDCPYYQRNQCRSCQWLEIPYQQQLAQKEKHLSDCLQGLERNAYRYPPSPSAPRAFRNKAKMVIGGTVERPLLGILLSQEEGQQVRDLTACPLYPPAFRHCFPVLKDFIARAGLTPYNIERRKGELKYILLTESRYRQEIMLRFVLRSETKLALIRRELPALLQKLPQVKVVSLNIQPQHAAILEGEKEIFLTEQQVLEERFNRIPLFIRPQGFFQTNPEVAQALYATASQWVEALPIRHLWDLFCGVGGFGLHCAEALNRRQPKQPVRLTGIEISPSAIFSAALSTRRLGLDKGNGEVSFQSLDAAAFALDRNEAPPELVIVNPPRRGIGKPLAQFLNRMPARFILYSSCNASSMGQDLSELSAYRIQKIQLFDMFPHTAHYEVLTLLERHQA</sequence>
<keyword evidence="3 9" id="KW-0489">Methyltransferase</keyword>
<feature type="binding site" evidence="9">
    <location>
        <position position="21"/>
    </location>
    <ligand>
        <name>[4Fe-4S] cluster</name>
        <dbReference type="ChEBI" id="CHEBI:49883"/>
    </ligand>
</feature>
<dbReference type="PANTHER" id="PTHR11061:SF30">
    <property type="entry name" value="TRNA (URACIL(54)-C(5))-METHYLTRANSFERASE"/>
    <property type="match status" value="1"/>
</dbReference>
<comment type="catalytic activity">
    <reaction evidence="9">
        <text>uridine(747) in 23S rRNA + S-adenosyl-L-methionine = 5-methyluridine(747) in 23S rRNA + S-adenosyl-L-homocysteine + H(+)</text>
        <dbReference type="Rhea" id="RHEA:42628"/>
        <dbReference type="Rhea" id="RHEA-COMP:10154"/>
        <dbReference type="Rhea" id="RHEA-COMP:10155"/>
        <dbReference type="ChEBI" id="CHEBI:15378"/>
        <dbReference type="ChEBI" id="CHEBI:57856"/>
        <dbReference type="ChEBI" id="CHEBI:59789"/>
        <dbReference type="ChEBI" id="CHEBI:65315"/>
        <dbReference type="ChEBI" id="CHEBI:74447"/>
        <dbReference type="EC" id="2.1.1.189"/>
    </reaction>
</comment>
<evidence type="ECO:0000256" key="5">
    <source>
        <dbReference type="ARBA" id="ARBA00022691"/>
    </source>
</evidence>
<keyword evidence="7 9" id="KW-0408">Iron</keyword>